<evidence type="ECO:0000256" key="1">
    <source>
        <dbReference type="SAM" id="SignalP"/>
    </source>
</evidence>
<proteinExistence type="predicted"/>
<dbReference type="KEGG" id="pbv:AR543_05575"/>
<evidence type="ECO:0008006" key="4">
    <source>
        <dbReference type="Google" id="ProtNLM"/>
    </source>
</evidence>
<reference evidence="2 3" key="2">
    <citation type="journal article" date="2016" name="Int. J. Syst. Evol. Microbiol.">
        <title>Paenibacillus bovis sp. nov., isolated from raw yak (Bos grunniens) milk.</title>
        <authorList>
            <person name="Gao C."/>
            <person name="Han J."/>
            <person name="Liu Z."/>
            <person name="Xu X."/>
            <person name="Hang F."/>
            <person name="Wu Z."/>
        </authorList>
    </citation>
    <scope>NUCLEOTIDE SEQUENCE [LARGE SCALE GENOMIC DNA]</scope>
    <source>
        <strain evidence="2 3">BD3526</strain>
    </source>
</reference>
<keyword evidence="3" id="KW-1185">Reference proteome</keyword>
<keyword evidence="1" id="KW-0732">Signal</keyword>
<gene>
    <name evidence="2" type="ORF">AR543_05575</name>
</gene>
<dbReference type="OrthoDB" id="2558925at2"/>
<dbReference type="EMBL" id="CP013023">
    <property type="protein sequence ID" value="ANF95529.1"/>
    <property type="molecule type" value="Genomic_DNA"/>
</dbReference>
<accession>A0A172ZDC3</accession>
<name>A0A172ZDC3_9BACL</name>
<dbReference type="Proteomes" id="UP000078148">
    <property type="component" value="Chromosome"/>
</dbReference>
<organism evidence="2 3">
    <name type="scientific">Paenibacillus bovis</name>
    <dbReference type="NCBI Taxonomy" id="1616788"/>
    <lineage>
        <taxon>Bacteria</taxon>
        <taxon>Bacillati</taxon>
        <taxon>Bacillota</taxon>
        <taxon>Bacilli</taxon>
        <taxon>Bacillales</taxon>
        <taxon>Paenibacillaceae</taxon>
        <taxon>Paenibacillus</taxon>
    </lineage>
</organism>
<evidence type="ECO:0000313" key="3">
    <source>
        <dbReference type="Proteomes" id="UP000078148"/>
    </source>
</evidence>
<sequence length="375" mass="42414">MKKAALLLLALTLVLPLSVQAAQVPATDKSSLSTEHSRLPADLQSFPEDFYIHTDIISLTHGQALFIDTDRQHIYMADTGASTEQWNQSYDHIYSCKVMPGNAKIVLLVQNNNKLQKIVLSITGKILSQSSYPDALLKLLKSDPSAQIGWSAPNKSGQKEKVALQAGDRIYIYQSPWKKPIQTFTSPTRQNRDYDHATSIQVEYQGNDLVIAYQADRLMQTQSVFELFDTSKAGSKPHIIKTPWNLKAQLQLENGQAVIYTSNILRNSLGLNTEVPYPLYVRYNVKTGKLLAEVTRTLADQNSKWETDYSHGQLFLADKAANMLYLYDSSGKKIWETAEPSQRISYRYINYEQGILYLLVENINREFTIAKVPLM</sequence>
<protein>
    <recommendedName>
        <fullName evidence="4">Bulb-type lectin domain-containing protein</fullName>
    </recommendedName>
</protein>
<evidence type="ECO:0000313" key="2">
    <source>
        <dbReference type="EMBL" id="ANF95529.1"/>
    </source>
</evidence>
<dbReference type="AlphaFoldDB" id="A0A172ZDC3"/>
<reference evidence="3" key="1">
    <citation type="submission" date="2015-10" db="EMBL/GenBank/DDBJ databases">
        <title>Genome of Paenibacillus bovis sp. nov.</title>
        <authorList>
            <person name="Wu Z."/>
            <person name="Gao C."/>
            <person name="Liu Z."/>
            <person name="Zheng H."/>
        </authorList>
    </citation>
    <scope>NUCLEOTIDE SEQUENCE [LARGE SCALE GENOMIC DNA]</scope>
    <source>
        <strain evidence="3">BD3526</strain>
    </source>
</reference>
<feature type="chain" id="PRO_5008005761" description="Bulb-type lectin domain-containing protein" evidence="1">
    <location>
        <begin position="22"/>
        <end position="375"/>
    </location>
</feature>
<feature type="signal peptide" evidence="1">
    <location>
        <begin position="1"/>
        <end position="21"/>
    </location>
</feature>
<dbReference type="RefSeq" id="WP_060532530.1">
    <property type="nucleotide sequence ID" value="NZ_CP013023.1"/>
</dbReference>